<dbReference type="AlphaFoldDB" id="A0A6A5G280"/>
<protein>
    <submittedName>
        <fullName evidence="1">Uncharacterized protein</fullName>
    </submittedName>
</protein>
<proteinExistence type="predicted"/>
<reference evidence="1 2" key="1">
    <citation type="submission" date="2019-12" db="EMBL/GenBank/DDBJ databases">
        <title>Chromosome-level assembly of the Caenorhabditis remanei genome.</title>
        <authorList>
            <person name="Teterina A.A."/>
            <person name="Willis J.H."/>
            <person name="Phillips P.C."/>
        </authorList>
    </citation>
    <scope>NUCLEOTIDE SEQUENCE [LARGE SCALE GENOMIC DNA]</scope>
    <source>
        <strain evidence="1 2">PX506</strain>
        <tissue evidence="1">Whole organism</tissue>
    </source>
</reference>
<evidence type="ECO:0000313" key="1">
    <source>
        <dbReference type="EMBL" id="KAF1748639.1"/>
    </source>
</evidence>
<dbReference type="GeneID" id="78777878"/>
<dbReference type="RefSeq" id="XP_053579762.1">
    <property type="nucleotide sequence ID" value="XM_053736196.1"/>
</dbReference>
<accession>A0A6A5G280</accession>
<gene>
    <name evidence="1" type="ORF">GCK72_025106</name>
</gene>
<dbReference type="CTD" id="78777878"/>
<name>A0A6A5G280_CAERE</name>
<evidence type="ECO:0000313" key="2">
    <source>
        <dbReference type="Proteomes" id="UP000483820"/>
    </source>
</evidence>
<organism evidence="1 2">
    <name type="scientific">Caenorhabditis remanei</name>
    <name type="common">Caenorhabditis vulgaris</name>
    <dbReference type="NCBI Taxonomy" id="31234"/>
    <lineage>
        <taxon>Eukaryota</taxon>
        <taxon>Metazoa</taxon>
        <taxon>Ecdysozoa</taxon>
        <taxon>Nematoda</taxon>
        <taxon>Chromadorea</taxon>
        <taxon>Rhabditida</taxon>
        <taxon>Rhabditina</taxon>
        <taxon>Rhabditomorpha</taxon>
        <taxon>Rhabditoidea</taxon>
        <taxon>Rhabditidae</taxon>
        <taxon>Peloderinae</taxon>
        <taxon>Caenorhabditis</taxon>
    </lineage>
</organism>
<dbReference type="KEGG" id="crq:GCK72_025106"/>
<dbReference type="Proteomes" id="UP000483820">
    <property type="component" value="Chromosome X"/>
</dbReference>
<comment type="caution">
    <text evidence="1">The sequence shown here is derived from an EMBL/GenBank/DDBJ whole genome shotgun (WGS) entry which is preliminary data.</text>
</comment>
<sequence length="118" mass="14366">MDFLLLDPRNRLRLICRNMRLVTFRQLQAHPESHQIVELRTILARVRELNEEFHLPVRTVVLLLDALPKLPDFDGPDVDEEELCERAFQGLSRARDHHLMVRRLRRTRRELRRQIRQW</sequence>
<dbReference type="EMBL" id="WUAV01000006">
    <property type="protein sequence ID" value="KAF1748639.1"/>
    <property type="molecule type" value="Genomic_DNA"/>
</dbReference>